<dbReference type="SUPFAM" id="SSF46785">
    <property type="entry name" value="Winged helix' DNA-binding domain"/>
    <property type="match status" value="1"/>
</dbReference>
<dbReference type="InterPro" id="IPR036390">
    <property type="entry name" value="WH_DNA-bd_sf"/>
</dbReference>
<dbReference type="InterPro" id="IPR018490">
    <property type="entry name" value="cNMP-bd_dom_sf"/>
</dbReference>
<keyword evidence="1" id="KW-0010">Activator</keyword>
<dbReference type="Pfam" id="PF00027">
    <property type="entry name" value="cNMP_binding"/>
    <property type="match status" value="1"/>
</dbReference>
<dbReference type="SUPFAM" id="SSF51206">
    <property type="entry name" value="cAMP-binding domain-like"/>
    <property type="match status" value="1"/>
</dbReference>
<dbReference type="Gene3D" id="1.10.10.10">
    <property type="entry name" value="Winged helix-like DNA-binding domain superfamily/Winged helix DNA-binding domain"/>
    <property type="match status" value="1"/>
</dbReference>
<sequence>MKQLEKVQKTFFEDLSSDYQELLLTYGNKQVYKKGHLLFHEGEIATKVYLIISGEINLLNRTDNNYPLCFKVKGKNDLVGVLTIFSNGKYLSDAKVTVDTLLVEFHRDTFEYLLINNNELAVSFMKWLTKYSDLSLNQYRDAIVCIKKSAIYSSLIQLCQTGGLKKTNGIHLKKRNTIKALINYVGLLESEIMQALEQFEKMNVITINNRFIIVHDIKYFREQLNCDACSCTSCIK</sequence>
<name>A0A1S2LF39_9BACI</name>
<evidence type="ECO:0000259" key="2">
    <source>
        <dbReference type="PROSITE" id="PS50042"/>
    </source>
</evidence>
<comment type="caution">
    <text evidence="3">The sequence shown here is derived from an EMBL/GenBank/DDBJ whole genome shotgun (WGS) entry which is preliminary data.</text>
</comment>
<dbReference type="KEGG" id="aia:AWH56_015085"/>
<dbReference type="PROSITE" id="PS50042">
    <property type="entry name" value="CNMP_BINDING_3"/>
    <property type="match status" value="1"/>
</dbReference>
<gene>
    <name evidence="3" type="ORF">AWH56_16040</name>
</gene>
<evidence type="ECO:0000313" key="3">
    <source>
        <dbReference type="EMBL" id="OIJ11139.1"/>
    </source>
</evidence>
<dbReference type="SMART" id="SM00100">
    <property type="entry name" value="cNMP"/>
    <property type="match status" value="1"/>
</dbReference>
<accession>A0A1S2LF39</accession>
<dbReference type="InterPro" id="IPR036388">
    <property type="entry name" value="WH-like_DNA-bd_sf"/>
</dbReference>
<protein>
    <recommendedName>
        <fullName evidence="2">Cyclic nucleotide-binding domain-containing protein</fullName>
    </recommendedName>
</protein>
<reference evidence="3" key="1">
    <citation type="submission" date="2016-10" db="EMBL/GenBank/DDBJ databases">
        <title>Draft genome sequences of four alkaliphilic bacteria belonging to the Anaerobacillus genus.</title>
        <authorList>
            <person name="Bassil N.M."/>
            <person name="Lloyd J.R."/>
        </authorList>
    </citation>
    <scope>NUCLEOTIDE SEQUENCE [LARGE SCALE GENOMIC DNA]</scope>
    <source>
        <strain evidence="3">NB2006</strain>
    </source>
</reference>
<dbReference type="AlphaFoldDB" id="A0A1S2LF39"/>
<dbReference type="InterPro" id="IPR000595">
    <property type="entry name" value="cNMP-bd_dom"/>
</dbReference>
<dbReference type="OrthoDB" id="9810708at2"/>
<feature type="domain" description="Cyclic nucleotide-binding" evidence="2">
    <location>
        <begin position="11"/>
        <end position="120"/>
    </location>
</feature>
<dbReference type="Gene3D" id="2.60.120.10">
    <property type="entry name" value="Jelly Rolls"/>
    <property type="match status" value="1"/>
</dbReference>
<evidence type="ECO:0000256" key="1">
    <source>
        <dbReference type="ARBA" id="ARBA00023159"/>
    </source>
</evidence>
<proteinExistence type="predicted"/>
<dbReference type="EMBL" id="LQXD01000140">
    <property type="protein sequence ID" value="OIJ11139.1"/>
    <property type="molecule type" value="Genomic_DNA"/>
</dbReference>
<organism evidence="3">
    <name type="scientific">Anaerobacillus isosaccharinicus</name>
    <dbReference type="NCBI Taxonomy" id="1532552"/>
    <lineage>
        <taxon>Bacteria</taxon>
        <taxon>Bacillati</taxon>
        <taxon>Bacillota</taxon>
        <taxon>Bacilli</taxon>
        <taxon>Bacillales</taxon>
        <taxon>Bacillaceae</taxon>
        <taxon>Anaerobacillus</taxon>
    </lineage>
</organism>
<dbReference type="InterPro" id="IPR014710">
    <property type="entry name" value="RmlC-like_jellyroll"/>
</dbReference>
<dbReference type="CDD" id="cd00038">
    <property type="entry name" value="CAP_ED"/>
    <property type="match status" value="1"/>
</dbReference>